<feature type="region of interest" description="Disordered" evidence="1">
    <location>
        <begin position="244"/>
        <end position="264"/>
    </location>
</feature>
<evidence type="ECO:0000259" key="2">
    <source>
        <dbReference type="SMART" id="SM00717"/>
    </source>
</evidence>
<feature type="region of interest" description="Disordered" evidence="1">
    <location>
        <begin position="145"/>
        <end position="167"/>
    </location>
</feature>
<evidence type="ECO:0000256" key="1">
    <source>
        <dbReference type="SAM" id="MobiDB-lite"/>
    </source>
</evidence>
<reference evidence="4" key="1">
    <citation type="submission" date="2017-01" db="EMBL/GenBank/DDBJ databases">
        <title>Comparative genomics of anhydrobiosis in the tardigrade Hypsibius dujardini.</title>
        <authorList>
            <person name="Yoshida Y."/>
            <person name="Koutsovoulos G."/>
            <person name="Laetsch D."/>
            <person name="Stevens L."/>
            <person name="Kumar S."/>
            <person name="Horikawa D."/>
            <person name="Ishino K."/>
            <person name="Komine S."/>
            <person name="Tomita M."/>
            <person name="Blaxter M."/>
            <person name="Arakawa K."/>
        </authorList>
    </citation>
    <scope>NUCLEOTIDE SEQUENCE [LARGE SCALE GENOMIC DNA]</scope>
    <source>
        <strain evidence="4">Z151</strain>
    </source>
</reference>
<evidence type="ECO:0000313" key="3">
    <source>
        <dbReference type="EMBL" id="OQV23128.1"/>
    </source>
</evidence>
<protein>
    <recommendedName>
        <fullName evidence="2">Myb-like domain-containing protein</fullName>
    </recommendedName>
</protein>
<feature type="compositionally biased region" description="Polar residues" evidence="1">
    <location>
        <begin position="251"/>
        <end position="264"/>
    </location>
</feature>
<dbReference type="Proteomes" id="UP000192578">
    <property type="component" value="Unassembled WGS sequence"/>
</dbReference>
<proteinExistence type="predicted"/>
<dbReference type="AlphaFoldDB" id="A0A1W0X6V2"/>
<dbReference type="OrthoDB" id="515799at2759"/>
<accession>A0A1W0X6V2</accession>
<evidence type="ECO:0000313" key="4">
    <source>
        <dbReference type="Proteomes" id="UP000192578"/>
    </source>
</evidence>
<name>A0A1W0X6V2_HYPEX</name>
<feature type="domain" description="Myb-like" evidence="2">
    <location>
        <begin position="291"/>
        <end position="351"/>
    </location>
</feature>
<dbReference type="SMART" id="SM00717">
    <property type="entry name" value="SANT"/>
    <property type="match status" value="1"/>
</dbReference>
<organism evidence="3 4">
    <name type="scientific">Hypsibius exemplaris</name>
    <name type="common">Freshwater tardigrade</name>
    <dbReference type="NCBI Taxonomy" id="2072580"/>
    <lineage>
        <taxon>Eukaryota</taxon>
        <taxon>Metazoa</taxon>
        <taxon>Ecdysozoa</taxon>
        <taxon>Tardigrada</taxon>
        <taxon>Eutardigrada</taxon>
        <taxon>Parachela</taxon>
        <taxon>Hypsibioidea</taxon>
        <taxon>Hypsibiidae</taxon>
        <taxon>Hypsibius</taxon>
    </lineage>
</organism>
<comment type="caution">
    <text evidence="3">The sequence shown here is derived from an EMBL/GenBank/DDBJ whole genome shotgun (WGS) entry which is preliminary data.</text>
</comment>
<dbReference type="InterPro" id="IPR001005">
    <property type="entry name" value="SANT/Myb"/>
</dbReference>
<gene>
    <name evidence="3" type="ORF">BV898_02866</name>
</gene>
<sequence length="947" mass="104576">MDWQDEPLLGRLGREWRKKDLVAKVAELNCPHPGVYVKSTKETWFSCLRNFVALTRNGAVAEAAGAAAASPVDASVEEAGSQLAGRLPGLGRPLLKPKPIGWRERLAAGFDEKGICSLCKDPKTIERQMRACMDLKTQIQHFPQQTQQLSAGDGEQSEARIARSPRGPSKQFLSGYLLEMDLISHSPPVMEYDIDQRSSTPKSGRVVQNSPFQSDQSAIMEVDRSSSCGRNRPNLKRRLFAMDSDPHSSKFRTPQSPRVIDQTSGNHHVDYTKREGLVTLPSYFDVPEDPENQNWTVHQRNAFFEAVNKCGSDYSDIAQQMKEILGAKLGSRARSRSVRDVRKYYLRIVEVVSRIMGLEGSKDEGFMRYAVVNFGEWTRLNPGKKLPVLIVGSKDEQAVRDDRMLIKQLILRGEAVPVLQGAAATPNRILRTPNALSLRRLHNSEGLTELPPAIVVRLHPRTASTLANVKRSGRSSVLSVTLSVTSTVKHLYDLLRSHWHFERTEKKYLSSEAPELTLRPPAGFNPRWPHVMPDFHVLLHHHQLCWSAYQRFMKRFPHANKPNIKQEDLLCPDSVATHRHGPPIDEDAVFYSNIDSDGEEDGEAEDVTLIPQSGNAASAAKSTVLCPRTLYPEFVDEKGEVSWSNRRHPGVPLPELYLIAGSAGELLLDYDWILADDDPLDFSLSHFQPEDITLDFWQILQLTPPAAFRTITKPTVNIPAALSEQSQKNPTLRDCNDQQRSPTKLFVNADSASLPVLSSSAVDDELRVLRPPGSVGLLATDSGVGTLSNGGDILSEFIIMQPTTASIAPPSVFFVNGQLIHQNGQVLMVAELLCTRVLSISSVILSGFSTECDVPASGAANQYPGGGKVGPGGGKAGLEYADSSQEANGSTTQFRNASPSAEQVVSFIVAEKRCRLQPPLNRRSICRFTVISPRLVSLKACRILHAV</sequence>
<keyword evidence="4" id="KW-1185">Reference proteome</keyword>
<dbReference type="EMBL" id="MTYJ01000013">
    <property type="protein sequence ID" value="OQV23128.1"/>
    <property type="molecule type" value="Genomic_DNA"/>
</dbReference>